<dbReference type="Gene3D" id="1.25.40.10">
    <property type="entry name" value="Tetratricopeptide repeat domain"/>
    <property type="match status" value="2"/>
</dbReference>
<dbReference type="EMBL" id="CP036316">
    <property type="protein sequence ID" value="QDT63516.1"/>
    <property type="molecule type" value="Genomic_DNA"/>
</dbReference>
<dbReference type="PANTHER" id="PTHR12558:SF13">
    <property type="entry name" value="CELL DIVISION CYCLE PROTEIN 27 HOMOLOG"/>
    <property type="match status" value="1"/>
</dbReference>
<dbReference type="OrthoDB" id="270653at2"/>
<evidence type="ECO:0000256" key="1">
    <source>
        <dbReference type="PROSITE-ProRule" id="PRU00339"/>
    </source>
</evidence>
<feature type="repeat" description="TPR" evidence="1">
    <location>
        <begin position="173"/>
        <end position="206"/>
    </location>
</feature>
<dbReference type="SMART" id="SM00028">
    <property type="entry name" value="TPR"/>
    <property type="match status" value="4"/>
</dbReference>
<accession>A0A517T559</accession>
<dbReference type="InterPro" id="IPR011990">
    <property type="entry name" value="TPR-like_helical_dom_sf"/>
</dbReference>
<protein>
    <submittedName>
        <fullName evidence="2">Cellulose synthase subunit BcsC</fullName>
    </submittedName>
</protein>
<keyword evidence="1" id="KW-0802">TPR repeat</keyword>
<proteinExistence type="predicted"/>
<dbReference type="Pfam" id="PF14559">
    <property type="entry name" value="TPR_19"/>
    <property type="match status" value="2"/>
</dbReference>
<dbReference type="KEGG" id="chya:V22_07380"/>
<dbReference type="PANTHER" id="PTHR12558">
    <property type="entry name" value="CELL DIVISION CYCLE 16,23,27"/>
    <property type="match status" value="1"/>
</dbReference>
<dbReference type="AlphaFoldDB" id="A0A517T559"/>
<evidence type="ECO:0000313" key="3">
    <source>
        <dbReference type="Proteomes" id="UP000319976"/>
    </source>
</evidence>
<organism evidence="2 3">
    <name type="scientific">Calycomorphotria hydatis</name>
    <dbReference type="NCBI Taxonomy" id="2528027"/>
    <lineage>
        <taxon>Bacteria</taxon>
        <taxon>Pseudomonadati</taxon>
        <taxon>Planctomycetota</taxon>
        <taxon>Planctomycetia</taxon>
        <taxon>Planctomycetales</taxon>
        <taxon>Planctomycetaceae</taxon>
        <taxon>Calycomorphotria</taxon>
    </lineage>
</organism>
<dbReference type="PROSITE" id="PS50005">
    <property type="entry name" value="TPR"/>
    <property type="match status" value="1"/>
</dbReference>
<reference evidence="2 3" key="1">
    <citation type="submission" date="2019-02" db="EMBL/GenBank/DDBJ databases">
        <title>Deep-cultivation of Planctomycetes and their phenomic and genomic characterization uncovers novel biology.</title>
        <authorList>
            <person name="Wiegand S."/>
            <person name="Jogler M."/>
            <person name="Boedeker C."/>
            <person name="Pinto D."/>
            <person name="Vollmers J."/>
            <person name="Rivas-Marin E."/>
            <person name="Kohn T."/>
            <person name="Peeters S.H."/>
            <person name="Heuer A."/>
            <person name="Rast P."/>
            <person name="Oberbeckmann S."/>
            <person name="Bunk B."/>
            <person name="Jeske O."/>
            <person name="Meyerdierks A."/>
            <person name="Storesund J.E."/>
            <person name="Kallscheuer N."/>
            <person name="Luecker S."/>
            <person name="Lage O.M."/>
            <person name="Pohl T."/>
            <person name="Merkel B.J."/>
            <person name="Hornburger P."/>
            <person name="Mueller R.-W."/>
            <person name="Bruemmer F."/>
            <person name="Labrenz M."/>
            <person name="Spormann A.M."/>
            <person name="Op den Camp H."/>
            <person name="Overmann J."/>
            <person name="Amann R."/>
            <person name="Jetten M.S.M."/>
            <person name="Mascher T."/>
            <person name="Medema M.H."/>
            <person name="Devos D.P."/>
            <person name="Kaster A.-K."/>
            <person name="Ovreas L."/>
            <person name="Rohde M."/>
            <person name="Galperin M.Y."/>
            <person name="Jogler C."/>
        </authorList>
    </citation>
    <scope>NUCLEOTIDE SEQUENCE [LARGE SCALE GENOMIC DNA]</scope>
    <source>
        <strain evidence="2 3">V22</strain>
    </source>
</reference>
<name>A0A517T559_9PLAN</name>
<evidence type="ECO:0000313" key="2">
    <source>
        <dbReference type="EMBL" id="QDT63516.1"/>
    </source>
</evidence>
<sequence>MPAADNFRLSIVTTRRALLSFCLLYTLLSAGCNQLNGWAMNESGKAQYNAGNFAAAQSEFQRAAADDPYNVDYAHNLAAATAKLGDLANAESLYRKTLAMDTTHQPSYHGLAEILVKQGRSAEAQQLLQSWAMTDPMSVQPQVELAWLQQETGDYATAEQTLQQVLTKRPNHPYALARLGNLYEQMGQPQRAAALYEQSLSYDWDQPKVINRLAQVKADPPAYAQNFIGPQVVNGQTNKNFSYINPTYIQPQSNQPGPIAQLPSYTGTGNTRQIQYQVPSGSLTADPFRYTQPAPNGPPTQMFGPGLDFGPTVVPFER</sequence>
<dbReference type="Proteomes" id="UP000319976">
    <property type="component" value="Chromosome"/>
</dbReference>
<keyword evidence="3" id="KW-1185">Reference proteome</keyword>
<dbReference type="SUPFAM" id="SSF48452">
    <property type="entry name" value="TPR-like"/>
    <property type="match status" value="1"/>
</dbReference>
<dbReference type="InterPro" id="IPR019734">
    <property type="entry name" value="TPR_rpt"/>
</dbReference>
<dbReference type="RefSeq" id="WP_145259896.1">
    <property type="nucleotide sequence ID" value="NZ_CP036316.1"/>
</dbReference>
<gene>
    <name evidence="2" type="ORF">V22_07380</name>
</gene>